<dbReference type="EMBL" id="CAEZYK010000117">
    <property type="protein sequence ID" value="CAB4734327.1"/>
    <property type="molecule type" value="Genomic_DNA"/>
</dbReference>
<protein>
    <recommendedName>
        <fullName evidence="2">guanylate kinase</fullName>
        <ecNumber evidence="2">2.7.4.8</ecNumber>
    </recommendedName>
</protein>
<keyword evidence="6" id="KW-0067">ATP-binding</keyword>
<organism evidence="9">
    <name type="scientific">freshwater metagenome</name>
    <dbReference type="NCBI Taxonomy" id="449393"/>
    <lineage>
        <taxon>unclassified sequences</taxon>
        <taxon>metagenomes</taxon>
        <taxon>ecological metagenomes</taxon>
    </lineage>
</organism>
<dbReference type="CDD" id="cd00071">
    <property type="entry name" value="GMPK"/>
    <property type="match status" value="1"/>
</dbReference>
<dbReference type="PANTHER" id="PTHR23117">
    <property type="entry name" value="GUANYLATE KINASE-RELATED"/>
    <property type="match status" value="1"/>
</dbReference>
<name>A0A6J7G1S5_9ZZZZ</name>
<dbReference type="EMBL" id="CAFBPQ010000023">
    <property type="protein sequence ID" value="CAB5024457.1"/>
    <property type="molecule type" value="Genomic_DNA"/>
</dbReference>
<dbReference type="NCBIfam" id="TIGR03263">
    <property type="entry name" value="guanyl_kin"/>
    <property type="match status" value="1"/>
</dbReference>
<evidence type="ECO:0000256" key="5">
    <source>
        <dbReference type="ARBA" id="ARBA00022777"/>
    </source>
</evidence>
<keyword evidence="5" id="KW-0418">Kinase</keyword>
<reference evidence="9" key="1">
    <citation type="submission" date="2020-05" db="EMBL/GenBank/DDBJ databases">
        <authorList>
            <person name="Chiriac C."/>
            <person name="Salcher M."/>
            <person name="Ghai R."/>
            <person name="Kavagutti S V."/>
        </authorList>
    </citation>
    <scope>NUCLEOTIDE SEQUENCE</scope>
</reference>
<dbReference type="InterPro" id="IPR008144">
    <property type="entry name" value="Guanylate_kin-like_dom"/>
</dbReference>
<dbReference type="SUPFAM" id="SSF52540">
    <property type="entry name" value="P-loop containing nucleoside triphosphate hydrolases"/>
    <property type="match status" value="1"/>
</dbReference>
<dbReference type="PANTHER" id="PTHR23117:SF13">
    <property type="entry name" value="GUANYLATE KINASE"/>
    <property type="match status" value="1"/>
</dbReference>
<evidence type="ECO:0000313" key="11">
    <source>
        <dbReference type="EMBL" id="CAB5024457.1"/>
    </source>
</evidence>
<dbReference type="InterPro" id="IPR008145">
    <property type="entry name" value="GK/Ca_channel_bsu"/>
</dbReference>
<dbReference type="SMART" id="SM00072">
    <property type="entry name" value="GuKc"/>
    <property type="match status" value="1"/>
</dbReference>
<dbReference type="PROSITE" id="PS00856">
    <property type="entry name" value="GUANYLATE_KINASE_1"/>
    <property type="match status" value="1"/>
</dbReference>
<dbReference type="Gene3D" id="3.30.63.10">
    <property type="entry name" value="Guanylate Kinase phosphate binding domain"/>
    <property type="match status" value="1"/>
</dbReference>
<comment type="similarity">
    <text evidence="1">Belongs to the guanylate kinase family.</text>
</comment>
<dbReference type="Pfam" id="PF00625">
    <property type="entry name" value="Guanylate_kin"/>
    <property type="match status" value="1"/>
</dbReference>
<evidence type="ECO:0000256" key="3">
    <source>
        <dbReference type="ARBA" id="ARBA00022679"/>
    </source>
</evidence>
<gene>
    <name evidence="8" type="ORF">UFOPK2683_01484</name>
    <name evidence="9" type="ORF">UFOPK3605_00526</name>
    <name evidence="10" type="ORF">UFOPK3897_00777</name>
    <name evidence="11" type="ORF">UFOPK4121_00861</name>
</gene>
<evidence type="ECO:0000256" key="4">
    <source>
        <dbReference type="ARBA" id="ARBA00022741"/>
    </source>
</evidence>
<dbReference type="AlphaFoldDB" id="A0A6J7G1S5"/>
<evidence type="ECO:0000313" key="8">
    <source>
        <dbReference type="EMBL" id="CAB4734327.1"/>
    </source>
</evidence>
<dbReference type="Gene3D" id="3.40.50.300">
    <property type="entry name" value="P-loop containing nucleotide triphosphate hydrolases"/>
    <property type="match status" value="1"/>
</dbReference>
<dbReference type="GO" id="GO:0005829">
    <property type="term" value="C:cytosol"/>
    <property type="evidence" value="ECO:0007669"/>
    <property type="project" value="TreeGrafter"/>
</dbReference>
<dbReference type="GO" id="GO:0005524">
    <property type="term" value="F:ATP binding"/>
    <property type="evidence" value="ECO:0007669"/>
    <property type="project" value="UniProtKB-KW"/>
</dbReference>
<keyword evidence="3" id="KW-0808">Transferase</keyword>
<evidence type="ECO:0000256" key="1">
    <source>
        <dbReference type="ARBA" id="ARBA00005790"/>
    </source>
</evidence>
<sequence length="193" mass="20751">MTDGVSKSVLLVLAGTSGAGKGSIARQLLDRNPKLWLSVSATTRSPRAGERNGVEYWFLSPEEFADLEANGGFIESFVVFGKKYGTPRPPLDANRAQGSDVVLEIDVQGAAKIKSLYPDALLVFVRAPSSEAQRERLLARDPQFDPELLEARLAAAAGEEAASADFDAVVTNETLSQSVAEIEHLIAVHREAE</sequence>
<feature type="domain" description="Guanylate kinase-like" evidence="7">
    <location>
        <begin position="8"/>
        <end position="187"/>
    </location>
</feature>
<dbReference type="EMBL" id="CAFBOF010000012">
    <property type="protein sequence ID" value="CAB4975374.1"/>
    <property type="molecule type" value="Genomic_DNA"/>
</dbReference>
<proteinExistence type="inferred from homology"/>
<dbReference type="EMBL" id="CAFBMM010000016">
    <property type="protein sequence ID" value="CAB4901847.1"/>
    <property type="molecule type" value="Genomic_DNA"/>
</dbReference>
<dbReference type="GO" id="GO:0004385">
    <property type="term" value="F:GMP kinase activity"/>
    <property type="evidence" value="ECO:0007669"/>
    <property type="project" value="UniProtKB-EC"/>
</dbReference>
<dbReference type="EC" id="2.7.4.8" evidence="2"/>
<accession>A0A6J7G1S5</accession>
<dbReference type="InterPro" id="IPR020590">
    <property type="entry name" value="Guanylate_kinase_CS"/>
</dbReference>
<evidence type="ECO:0000256" key="2">
    <source>
        <dbReference type="ARBA" id="ARBA00012961"/>
    </source>
</evidence>
<dbReference type="InterPro" id="IPR017665">
    <property type="entry name" value="Guanylate_kinase"/>
</dbReference>
<evidence type="ECO:0000256" key="6">
    <source>
        <dbReference type="ARBA" id="ARBA00022840"/>
    </source>
</evidence>
<evidence type="ECO:0000259" key="7">
    <source>
        <dbReference type="PROSITE" id="PS50052"/>
    </source>
</evidence>
<dbReference type="FunFam" id="3.30.63.10:FF:000002">
    <property type="entry name" value="Guanylate kinase 1"/>
    <property type="match status" value="1"/>
</dbReference>
<evidence type="ECO:0000313" key="10">
    <source>
        <dbReference type="EMBL" id="CAB4975374.1"/>
    </source>
</evidence>
<evidence type="ECO:0000313" key="9">
    <source>
        <dbReference type="EMBL" id="CAB4901847.1"/>
    </source>
</evidence>
<dbReference type="PROSITE" id="PS50052">
    <property type="entry name" value="GUANYLATE_KINASE_2"/>
    <property type="match status" value="1"/>
</dbReference>
<dbReference type="InterPro" id="IPR027417">
    <property type="entry name" value="P-loop_NTPase"/>
</dbReference>
<keyword evidence="4" id="KW-0547">Nucleotide-binding</keyword>